<sequence>MAFLFSQKTLEPFSRGPQTNVSFLAEISQRSTWDVETEKEACAQSTGKTEHQRMEEENIDHQVEVLRHLRGKTETKEKLSNKALTCQTPLSGRVPLLDNLKQGDFPPLGLQCLKGVKDTELHCLEKTAGSGRRIAKPLLLVQKGKEIGWLGRARRSESLSSGRLKFNIPIDIPRVLYCETILIRQGNGGTRSYRPHLNGSPSWPPGWVVFEEAFKEVTATASEAGQTSSDHKLRHSYMETKQKEYGEASLLAGNEWDSQMEKKQHEFLSGRPEQEERKGICWNQDKAKGQEWNMKMEEQDPANLAVEKRLEEIGTSHHVLQAGSIGEFSQRKPGDSVKQEPREGLLQQWEVQWQEFLKTVEFPLSRWAIPQLPEKPSPWEDTKAFLASFEQVAEACQWPREEWVTQLLPALRGEAEQTFSSLDAQDRKDYGKMPLREAVGSIFGGRPVPSENDQMQLSIDVKEEEEGDASLLEEDHLNEEAARETLSERAESEELKENFWNPDVPENQEENLTENRMDESFPCQDEGFHEFTMQPAKQADKIRNQYLDTGSHTVNTSLENLWGKSQHDCLAH</sequence>
<protein>
    <submittedName>
        <fullName evidence="1">Uncharacterized protein</fullName>
    </submittedName>
</protein>
<gene>
    <name evidence="1" type="ORF">K3G42_004268</name>
</gene>
<evidence type="ECO:0000313" key="1">
    <source>
        <dbReference type="EMBL" id="KAH7991294.1"/>
    </source>
</evidence>
<accession>A0ACB8EFH0</accession>
<comment type="caution">
    <text evidence="1">The sequence shown here is derived from an EMBL/GenBank/DDBJ whole genome shotgun (WGS) entry which is preliminary data.</text>
</comment>
<dbReference type="EMBL" id="CM037616">
    <property type="protein sequence ID" value="KAH7991294.1"/>
    <property type="molecule type" value="Genomic_DNA"/>
</dbReference>
<organism evidence="1 2">
    <name type="scientific">Sphaerodactylus townsendi</name>
    <dbReference type="NCBI Taxonomy" id="933632"/>
    <lineage>
        <taxon>Eukaryota</taxon>
        <taxon>Metazoa</taxon>
        <taxon>Chordata</taxon>
        <taxon>Craniata</taxon>
        <taxon>Vertebrata</taxon>
        <taxon>Euteleostomi</taxon>
        <taxon>Lepidosauria</taxon>
        <taxon>Squamata</taxon>
        <taxon>Bifurcata</taxon>
        <taxon>Gekkota</taxon>
        <taxon>Sphaerodactylidae</taxon>
        <taxon>Sphaerodactylus</taxon>
    </lineage>
</organism>
<reference evidence="1" key="1">
    <citation type="submission" date="2021-08" db="EMBL/GenBank/DDBJ databases">
        <title>The first chromosome-level gecko genome reveals the dynamic sex chromosomes of Neotropical dwarf geckos (Sphaerodactylidae: Sphaerodactylus).</title>
        <authorList>
            <person name="Pinto B.J."/>
            <person name="Keating S.E."/>
            <person name="Gamble T."/>
        </authorList>
    </citation>
    <scope>NUCLEOTIDE SEQUENCE</scope>
    <source>
        <strain evidence="1">TG3544</strain>
    </source>
</reference>
<proteinExistence type="predicted"/>
<evidence type="ECO:0000313" key="2">
    <source>
        <dbReference type="Proteomes" id="UP000827872"/>
    </source>
</evidence>
<dbReference type="Proteomes" id="UP000827872">
    <property type="component" value="Linkage Group LG03"/>
</dbReference>
<keyword evidence="2" id="KW-1185">Reference proteome</keyword>
<name>A0ACB8EFH0_9SAUR</name>